<keyword evidence="2" id="KW-0808">Transferase</keyword>
<proteinExistence type="inferred from homology"/>
<dbReference type="PANTHER" id="PTHR11926">
    <property type="entry name" value="GLUCOSYL/GLUCURONOSYL TRANSFERASES"/>
    <property type="match status" value="1"/>
</dbReference>
<evidence type="ECO:0000256" key="2">
    <source>
        <dbReference type="ARBA" id="ARBA00022676"/>
    </source>
</evidence>
<protein>
    <submittedName>
        <fullName evidence="3">Uncharacterized protein</fullName>
    </submittedName>
</protein>
<comment type="similarity">
    <text evidence="1">Belongs to the UDP-glycosyltransferase family.</text>
</comment>
<dbReference type="PANTHER" id="PTHR11926:SF870">
    <property type="entry name" value="UDP-GLYCOSYLTRANSFERASE 75B1"/>
    <property type="match status" value="1"/>
</dbReference>
<keyword evidence="4" id="KW-1185">Reference proteome</keyword>
<name>A0ABC8SSP6_9AQUA</name>
<evidence type="ECO:0000313" key="4">
    <source>
        <dbReference type="Proteomes" id="UP001642360"/>
    </source>
</evidence>
<dbReference type="AlphaFoldDB" id="A0ABC8SSP6"/>
<gene>
    <name evidence="3" type="ORF">ILEXP_LOCUS27530</name>
</gene>
<organism evidence="3 4">
    <name type="scientific">Ilex paraguariensis</name>
    <name type="common">yerba mate</name>
    <dbReference type="NCBI Taxonomy" id="185542"/>
    <lineage>
        <taxon>Eukaryota</taxon>
        <taxon>Viridiplantae</taxon>
        <taxon>Streptophyta</taxon>
        <taxon>Embryophyta</taxon>
        <taxon>Tracheophyta</taxon>
        <taxon>Spermatophyta</taxon>
        <taxon>Magnoliopsida</taxon>
        <taxon>eudicotyledons</taxon>
        <taxon>Gunneridae</taxon>
        <taxon>Pentapetalae</taxon>
        <taxon>asterids</taxon>
        <taxon>campanulids</taxon>
        <taxon>Aquifoliales</taxon>
        <taxon>Aquifoliaceae</taxon>
        <taxon>Ilex</taxon>
    </lineage>
</organism>
<dbReference type="Proteomes" id="UP001642360">
    <property type="component" value="Unassembled WGS sequence"/>
</dbReference>
<evidence type="ECO:0000256" key="1">
    <source>
        <dbReference type="ARBA" id="ARBA00009995"/>
    </source>
</evidence>
<sequence length="186" mass="20872">KYTSEVKNRGSQTLREIIKASANEGHPITFLVYSLLLPWAAEVVCEFHIPIALLSTVLDIYYYYFNGNFDINVENCKDTSWSIELQGLPLVKSHDLPSFILPTNSEKFNHLQSFKEQVETLEEETNPIVLVNSFDALEPEALKAIDKYILIGIGPLIPSAFLDGKYPSDISFGGDLFENQTHISSG</sequence>
<evidence type="ECO:0000313" key="3">
    <source>
        <dbReference type="EMBL" id="CAK9158865.1"/>
    </source>
</evidence>
<dbReference type="GO" id="GO:0016757">
    <property type="term" value="F:glycosyltransferase activity"/>
    <property type="evidence" value="ECO:0007669"/>
    <property type="project" value="UniProtKB-KW"/>
</dbReference>
<dbReference type="Gene3D" id="3.40.50.2000">
    <property type="entry name" value="Glycogen Phosphorylase B"/>
    <property type="match status" value="1"/>
</dbReference>
<accession>A0ABC8SSP6</accession>
<comment type="caution">
    <text evidence="3">The sequence shown here is derived from an EMBL/GenBank/DDBJ whole genome shotgun (WGS) entry which is preliminary data.</text>
</comment>
<keyword evidence="2" id="KW-0328">Glycosyltransferase</keyword>
<feature type="non-terminal residue" evidence="3">
    <location>
        <position position="1"/>
    </location>
</feature>
<reference evidence="3 4" key="1">
    <citation type="submission" date="2024-02" db="EMBL/GenBank/DDBJ databases">
        <authorList>
            <person name="Vignale AGUSTIN F."/>
            <person name="Sosa J E."/>
            <person name="Modenutti C."/>
        </authorList>
    </citation>
    <scope>NUCLEOTIDE SEQUENCE [LARGE SCALE GENOMIC DNA]</scope>
</reference>
<dbReference type="SUPFAM" id="SSF53756">
    <property type="entry name" value="UDP-Glycosyltransferase/glycogen phosphorylase"/>
    <property type="match status" value="1"/>
</dbReference>
<dbReference type="EMBL" id="CAUOFW020003258">
    <property type="protein sequence ID" value="CAK9158865.1"/>
    <property type="molecule type" value="Genomic_DNA"/>
</dbReference>